<sequence>MRELRRKLFAGTDDEDAHEHVHRVLEIVDLFHFPGITHDAVMFRAADDEWIRKSIKNTESITYKGIKLDKRLQENAYQLTQTVLTNTGEKRTTMGKGNIKDPVPRDSKPTPFLGHLKEQMGIPCKTRETVCMIENVREVYKMRAQEDEGDMDVG</sequence>
<evidence type="ECO:0000313" key="2">
    <source>
        <dbReference type="Proteomes" id="UP001151760"/>
    </source>
</evidence>
<keyword evidence="2" id="KW-1185">Reference proteome</keyword>
<proteinExistence type="predicted"/>
<protein>
    <submittedName>
        <fullName evidence="1">Uncharacterized protein</fullName>
    </submittedName>
</protein>
<comment type="caution">
    <text evidence="1">The sequence shown here is derived from an EMBL/GenBank/DDBJ whole genome shotgun (WGS) entry which is preliminary data.</text>
</comment>
<organism evidence="1 2">
    <name type="scientific">Tanacetum coccineum</name>
    <dbReference type="NCBI Taxonomy" id="301880"/>
    <lineage>
        <taxon>Eukaryota</taxon>
        <taxon>Viridiplantae</taxon>
        <taxon>Streptophyta</taxon>
        <taxon>Embryophyta</taxon>
        <taxon>Tracheophyta</taxon>
        <taxon>Spermatophyta</taxon>
        <taxon>Magnoliopsida</taxon>
        <taxon>eudicotyledons</taxon>
        <taxon>Gunneridae</taxon>
        <taxon>Pentapetalae</taxon>
        <taxon>asterids</taxon>
        <taxon>campanulids</taxon>
        <taxon>Asterales</taxon>
        <taxon>Asteraceae</taxon>
        <taxon>Asteroideae</taxon>
        <taxon>Anthemideae</taxon>
        <taxon>Anthemidinae</taxon>
        <taxon>Tanacetum</taxon>
    </lineage>
</organism>
<name>A0ABQ5DL25_9ASTR</name>
<gene>
    <name evidence="1" type="ORF">Tco_0939529</name>
</gene>
<evidence type="ECO:0000313" key="1">
    <source>
        <dbReference type="EMBL" id="GJT39664.1"/>
    </source>
</evidence>
<dbReference type="Proteomes" id="UP001151760">
    <property type="component" value="Unassembled WGS sequence"/>
</dbReference>
<dbReference type="EMBL" id="BQNB010015405">
    <property type="protein sequence ID" value="GJT39664.1"/>
    <property type="molecule type" value="Genomic_DNA"/>
</dbReference>
<reference evidence="1" key="1">
    <citation type="journal article" date="2022" name="Int. J. Mol. Sci.">
        <title>Draft Genome of Tanacetum Coccineum: Genomic Comparison of Closely Related Tanacetum-Family Plants.</title>
        <authorList>
            <person name="Yamashiro T."/>
            <person name="Shiraishi A."/>
            <person name="Nakayama K."/>
            <person name="Satake H."/>
        </authorList>
    </citation>
    <scope>NUCLEOTIDE SEQUENCE</scope>
</reference>
<accession>A0ABQ5DL25</accession>
<reference evidence="1" key="2">
    <citation type="submission" date="2022-01" db="EMBL/GenBank/DDBJ databases">
        <authorList>
            <person name="Yamashiro T."/>
            <person name="Shiraishi A."/>
            <person name="Satake H."/>
            <person name="Nakayama K."/>
        </authorList>
    </citation>
    <scope>NUCLEOTIDE SEQUENCE</scope>
</reference>